<organism evidence="2 3">
    <name type="scientific">Protopolystoma xenopodis</name>
    <dbReference type="NCBI Taxonomy" id="117903"/>
    <lineage>
        <taxon>Eukaryota</taxon>
        <taxon>Metazoa</taxon>
        <taxon>Spiralia</taxon>
        <taxon>Lophotrochozoa</taxon>
        <taxon>Platyhelminthes</taxon>
        <taxon>Monogenea</taxon>
        <taxon>Polyopisthocotylea</taxon>
        <taxon>Polystomatidea</taxon>
        <taxon>Polystomatidae</taxon>
        <taxon>Protopolystoma</taxon>
    </lineage>
</organism>
<dbReference type="AlphaFoldDB" id="A0A448XJV1"/>
<evidence type="ECO:0000256" key="1">
    <source>
        <dbReference type="SAM" id="MobiDB-lite"/>
    </source>
</evidence>
<evidence type="ECO:0000313" key="3">
    <source>
        <dbReference type="Proteomes" id="UP000784294"/>
    </source>
</evidence>
<proteinExistence type="predicted"/>
<evidence type="ECO:0000313" key="2">
    <source>
        <dbReference type="EMBL" id="VEL38336.1"/>
    </source>
</evidence>
<protein>
    <submittedName>
        <fullName evidence="2">Uncharacterized protein</fullName>
    </submittedName>
</protein>
<dbReference type="EMBL" id="CAAALY010257577">
    <property type="protein sequence ID" value="VEL38336.1"/>
    <property type="molecule type" value="Genomic_DNA"/>
</dbReference>
<accession>A0A448XJV1</accession>
<comment type="caution">
    <text evidence="2">The sequence shown here is derived from an EMBL/GenBank/DDBJ whole genome shotgun (WGS) entry which is preliminary data.</text>
</comment>
<gene>
    <name evidence="2" type="ORF">PXEA_LOCUS31776</name>
</gene>
<feature type="region of interest" description="Disordered" evidence="1">
    <location>
        <begin position="1"/>
        <end position="33"/>
    </location>
</feature>
<feature type="region of interest" description="Disordered" evidence="1">
    <location>
        <begin position="48"/>
        <end position="98"/>
    </location>
</feature>
<reference evidence="2" key="1">
    <citation type="submission" date="2018-11" db="EMBL/GenBank/DDBJ databases">
        <authorList>
            <consortium name="Pathogen Informatics"/>
        </authorList>
    </citation>
    <scope>NUCLEOTIDE SEQUENCE</scope>
</reference>
<keyword evidence="3" id="KW-1185">Reference proteome</keyword>
<feature type="compositionally biased region" description="Basic and acidic residues" evidence="1">
    <location>
        <begin position="1"/>
        <end position="25"/>
    </location>
</feature>
<dbReference type="Proteomes" id="UP000784294">
    <property type="component" value="Unassembled WGS sequence"/>
</dbReference>
<name>A0A448XJV1_9PLAT</name>
<sequence>MINGKINDDGRESNIKHEHSDEYRDPPPTIQPDSRDILQLRHMRLPGPGALMGLGDQRIHRPGLGQHSPDGSDLDNYAYRPETDPLSNSTVGFRGDPI</sequence>